<evidence type="ECO:0000313" key="1">
    <source>
        <dbReference type="EMBL" id="PQV65147.1"/>
    </source>
</evidence>
<dbReference type="RefSeq" id="WP_123580292.1">
    <property type="nucleotide sequence ID" value="NZ_NIGF01000002.1"/>
</dbReference>
<protein>
    <submittedName>
        <fullName evidence="1">Uncharacterized protein</fullName>
    </submittedName>
</protein>
<name>A0A2S8SWI6_9BACT</name>
<evidence type="ECO:0000313" key="2">
    <source>
        <dbReference type="Proteomes" id="UP000237684"/>
    </source>
</evidence>
<dbReference type="EMBL" id="NIGF01000002">
    <property type="protein sequence ID" value="PQV65147.1"/>
    <property type="molecule type" value="Genomic_DNA"/>
</dbReference>
<sequence length="85" mass="9802">MINKHEPCLVIKNSRTKPMFLGIEPTGWFWELALGDVFEIIFESWEDYESGEPIDIKDESITFWGAASPISVIQVLPDKRVEMMV</sequence>
<dbReference type="AlphaFoldDB" id="A0A2S8SWI6"/>
<dbReference type="InParanoid" id="A0A2S8SWI6"/>
<dbReference type="Proteomes" id="UP000237684">
    <property type="component" value="Unassembled WGS sequence"/>
</dbReference>
<organism evidence="1 2">
    <name type="scientific">Abditibacterium utsteinense</name>
    <dbReference type="NCBI Taxonomy" id="1960156"/>
    <lineage>
        <taxon>Bacteria</taxon>
        <taxon>Pseudomonadati</taxon>
        <taxon>Abditibacteriota</taxon>
        <taxon>Abditibacteriia</taxon>
        <taxon>Abditibacteriales</taxon>
        <taxon>Abditibacteriaceae</taxon>
        <taxon>Abditibacterium</taxon>
    </lineage>
</organism>
<proteinExistence type="predicted"/>
<reference evidence="1 2" key="1">
    <citation type="journal article" date="2018" name="Syst. Appl. Microbiol.">
        <title>Abditibacterium utsteinense sp. nov., the first cultivated member of candidate phylum FBP, isolated from ice-free Antarctic soil samples.</title>
        <authorList>
            <person name="Tahon G."/>
            <person name="Tytgat B."/>
            <person name="Lebbe L."/>
            <person name="Carlier A."/>
            <person name="Willems A."/>
        </authorList>
    </citation>
    <scope>NUCLEOTIDE SEQUENCE [LARGE SCALE GENOMIC DNA]</scope>
    <source>
        <strain evidence="1 2">LMG 29911</strain>
    </source>
</reference>
<accession>A0A2S8SWI6</accession>
<comment type="caution">
    <text evidence="1">The sequence shown here is derived from an EMBL/GenBank/DDBJ whole genome shotgun (WGS) entry which is preliminary data.</text>
</comment>
<gene>
    <name evidence="1" type="ORF">B1R32_102155</name>
</gene>
<keyword evidence="2" id="KW-1185">Reference proteome</keyword>